<keyword evidence="1" id="KW-0175">Coiled coil</keyword>
<evidence type="ECO:0000313" key="4">
    <source>
        <dbReference type="Proteomes" id="UP000696485"/>
    </source>
</evidence>
<evidence type="ECO:0000313" key="3">
    <source>
        <dbReference type="EMBL" id="KAF9334975.1"/>
    </source>
</evidence>
<feature type="region of interest" description="Disordered" evidence="2">
    <location>
        <begin position="507"/>
        <end position="534"/>
    </location>
</feature>
<evidence type="ECO:0000256" key="1">
    <source>
        <dbReference type="SAM" id="Coils"/>
    </source>
</evidence>
<evidence type="ECO:0000256" key="2">
    <source>
        <dbReference type="SAM" id="MobiDB-lite"/>
    </source>
</evidence>
<name>A0A9P5VNV3_9FUNG</name>
<feature type="region of interest" description="Disordered" evidence="2">
    <location>
        <begin position="130"/>
        <end position="173"/>
    </location>
</feature>
<proteinExistence type="predicted"/>
<feature type="coiled-coil region" evidence="1">
    <location>
        <begin position="424"/>
        <end position="467"/>
    </location>
</feature>
<reference evidence="3" key="1">
    <citation type="journal article" date="2020" name="Fungal Divers.">
        <title>Resolving the Mortierellaceae phylogeny through synthesis of multi-gene phylogenetics and phylogenomics.</title>
        <authorList>
            <person name="Vandepol N."/>
            <person name="Liber J."/>
            <person name="Desiro A."/>
            <person name="Na H."/>
            <person name="Kennedy M."/>
            <person name="Barry K."/>
            <person name="Grigoriev I.V."/>
            <person name="Miller A.N."/>
            <person name="O'Donnell K."/>
            <person name="Stajich J.E."/>
            <person name="Bonito G."/>
        </authorList>
    </citation>
    <scope>NUCLEOTIDE SEQUENCE</scope>
    <source>
        <strain evidence="3">NVP1</strain>
    </source>
</reference>
<sequence length="534" mass="61277">MDHDFKDSESIDIKPKSPHESHSLTIAEWGRLGLRKDTKRALASQGIHYLSQILTAEGTELISWNQFREKFRGRKQSPSWFHGLQDYASGGGDYTSEYCQRWCNAQRQFLEESDRESTVSLVEEDELDEDDGIAYSGNDTGHDTGHDTGNDTGQDTGMEETGEESGVDDMETCPPVGSDIKTEVQMATDNTNKVQKIPLLTDLLITKDEDEKDYILLDDDTDIKRNLMLGNVKIPDERPDMSDSEAAHFYTQELARVTSLAPPRPPPARAWVATRRLIETVGERKARKQAFVEEMTRTYTFGPASHRDVQKEFREIDFEKLEKARDRAWVRDQQRVHQENERKRILQDQLDWMKQRDEVISELRKRWLRRARKARLSGEAMPVLEGDSNGPSQEVEELDRILTVAEAGSESASSKRKSPEKELVRELAKAVKKQKRQVRRAQAKRVKERALERAQFKEAAKRRLKSRQEKRQSYEGLESAALDERLMEEAIEVMDRQCTPLVTIVAPSDRSTASQSTVDDDEDVKERIPIEILD</sequence>
<feature type="compositionally biased region" description="Basic and acidic residues" evidence="2">
    <location>
        <begin position="140"/>
        <end position="149"/>
    </location>
</feature>
<protein>
    <submittedName>
        <fullName evidence="3">Uncharacterized protein</fullName>
    </submittedName>
</protein>
<keyword evidence="4" id="KW-1185">Reference proteome</keyword>
<dbReference type="Proteomes" id="UP000696485">
    <property type="component" value="Unassembled WGS sequence"/>
</dbReference>
<feature type="compositionally biased region" description="Acidic residues" evidence="2">
    <location>
        <begin position="157"/>
        <end position="171"/>
    </location>
</feature>
<dbReference type="EMBL" id="JAAAUY010000121">
    <property type="protein sequence ID" value="KAF9334975.1"/>
    <property type="molecule type" value="Genomic_DNA"/>
</dbReference>
<comment type="caution">
    <text evidence="3">The sequence shown here is derived from an EMBL/GenBank/DDBJ whole genome shotgun (WGS) entry which is preliminary data.</text>
</comment>
<accession>A0A9P5VNV3</accession>
<dbReference type="AlphaFoldDB" id="A0A9P5VNV3"/>
<feature type="compositionally biased region" description="Basic and acidic residues" evidence="2">
    <location>
        <begin position="524"/>
        <end position="534"/>
    </location>
</feature>
<organism evidence="3 4">
    <name type="scientific">Podila minutissima</name>
    <dbReference type="NCBI Taxonomy" id="64525"/>
    <lineage>
        <taxon>Eukaryota</taxon>
        <taxon>Fungi</taxon>
        <taxon>Fungi incertae sedis</taxon>
        <taxon>Mucoromycota</taxon>
        <taxon>Mortierellomycotina</taxon>
        <taxon>Mortierellomycetes</taxon>
        <taxon>Mortierellales</taxon>
        <taxon>Mortierellaceae</taxon>
        <taxon>Podila</taxon>
    </lineage>
</organism>
<gene>
    <name evidence="3" type="ORF">BG006_001135</name>
</gene>